<comment type="caution">
    <text evidence="1">The sequence shown here is derived from an EMBL/GenBank/DDBJ whole genome shotgun (WGS) entry which is preliminary data.</text>
</comment>
<organism evidence="1 2">
    <name type="scientific">Blepharisma stoltei</name>
    <dbReference type="NCBI Taxonomy" id="1481888"/>
    <lineage>
        <taxon>Eukaryota</taxon>
        <taxon>Sar</taxon>
        <taxon>Alveolata</taxon>
        <taxon>Ciliophora</taxon>
        <taxon>Postciliodesmatophora</taxon>
        <taxon>Heterotrichea</taxon>
        <taxon>Heterotrichida</taxon>
        <taxon>Blepharismidae</taxon>
        <taxon>Blepharisma</taxon>
    </lineage>
</organism>
<accession>A0AAU9JX05</accession>
<dbReference type="EMBL" id="CAJZBQ010000044">
    <property type="protein sequence ID" value="CAG9327938.1"/>
    <property type="molecule type" value="Genomic_DNA"/>
</dbReference>
<dbReference type="AlphaFoldDB" id="A0AAU9JX05"/>
<evidence type="ECO:0008006" key="3">
    <source>
        <dbReference type="Google" id="ProtNLM"/>
    </source>
</evidence>
<dbReference type="Proteomes" id="UP001162131">
    <property type="component" value="Unassembled WGS sequence"/>
</dbReference>
<gene>
    <name evidence="1" type="ORF">BSTOLATCC_MIC44558</name>
</gene>
<name>A0AAU9JX05_9CILI</name>
<reference evidence="1" key="1">
    <citation type="submission" date="2021-09" db="EMBL/GenBank/DDBJ databases">
        <authorList>
            <consortium name="AG Swart"/>
            <person name="Singh M."/>
            <person name="Singh A."/>
            <person name="Seah K."/>
            <person name="Emmerich C."/>
        </authorList>
    </citation>
    <scope>NUCLEOTIDE SEQUENCE</scope>
    <source>
        <strain evidence="1">ATCC30299</strain>
    </source>
</reference>
<protein>
    <recommendedName>
        <fullName evidence="3">Secreted protein</fullName>
    </recommendedName>
</protein>
<keyword evidence="2" id="KW-1185">Reference proteome</keyword>
<evidence type="ECO:0000313" key="1">
    <source>
        <dbReference type="EMBL" id="CAG9327938.1"/>
    </source>
</evidence>
<proteinExistence type="predicted"/>
<sequence>MCLWLSFLLFQAILLTAFVAHLLRLPWFLDLFLVLRSQVGALRDKRFEDAYIHECCKSSLQASHICRKLFTSFLHPCFQHSMIKINIRPLNSWKEEYKKYKRI</sequence>
<evidence type="ECO:0000313" key="2">
    <source>
        <dbReference type="Proteomes" id="UP001162131"/>
    </source>
</evidence>